<organism evidence="1 2">
    <name type="scientific">Rotaria magnacalcarata</name>
    <dbReference type="NCBI Taxonomy" id="392030"/>
    <lineage>
        <taxon>Eukaryota</taxon>
        <taxon>Metazoa</taxon>
        <taxon>Spiralia</taxon>
        <taxon>Gnathifera</taxon>
        <taxon>Rotifera</taxon>
        <taxon>Eurotatoria</taxon>
        <taxon>Bdelloidea</taxon>
        <taxon>Philodinida</taxon>
        <taxon>Philodinidae</taxon>
        <taxon>Rotaria</taxon>
    </lineage>
</organism>
<comment type="caution">
    <text evidence="1">The sequence shown here is derived from an EMBL/GenBank/DDBJ whole genome shotgun (WGS) entry which is preliminary data.</text>
</comment>
<protein>
    <submittedName>
        <fullName evidence="1">Uncharacterized protein</fullName>
    </submittedName>
</protein>
<reference evidence="1" key="1">
    <citation type="submission" date="2021-02" db="EMBL/GenBank/DDBJ databases">
        <authorList>
            <person name="Nowell W R."/>
        </authorList>
    </citation>
    <scope>NUCLEOTIDE SEQUENCE</scope>
</reference>
<evidence type="ECO:0000313" key="2">
    <source>
        <dbReference type="Proteomes" id="UP000676336"/>
    </source>
</evidence>
<evidence type="ECO:0000313" key="1">
    <source>
        <dbReference type="EMBL" id="CAF4252714.1"/>
    </source>
</evidence>
<gene>
    <name evidence="1" type="ORF">SMN809_LOCUS24071</name>
</gene>
<name>A0A8S2SV88_9BILA</name>
<accession>A0A8S2SV88</accession>
<feature type="non-terminal residue" evidence="1">
    <location>
        <position position="27"/>
    </location>
</feature>
<dbReference type="EMBL" id="CAJOBI010027304">
    <property type="protein sequence ID" value="CAF4252714.1"/>
    <property type="molecule type" value="Genomic_DNA"/>
</dbReference>
<sequence length="27" mass="2819">MPNSLPCMTAQISSISSTNDFDDVASS</sequence>
<dbReference type="Proteomes" id="UP000676336">
    <property type="component" value="Unassembled WGS sequence"/>
</dbReference>
<dbReference type="AlphaFoldDB" id="A0A8S2SV88"/>
<proteinExistence type="predicted"/>